<sequence length="109" mass="12729">MEFISQISSYNDKNSKSMHSIQRKLSSASKLLNTPLDKRQLKTTNVKTNRSVPTELLNKEGEIISIESAFKYEFPDQIFDEDDEFIKLKSEQVNTYKDYVIQFTDLPEE</sequence>
<dbReference type="Proteomes" id="UP001642409">
    <property type="component" value="Unassembled WGS sequence"/>
</dbReference>
<proteinExistence type="predicted"/>
<accession>A0AA86P6I8</accession>
<keyword evidence="3" id="KW-1185">Reference proteome</keyword>
<reference evidence="2 3" key="2">
    <citation type="submission" date="2024-07" db="EMBL/GenBank/DDBJ databases">
        <authorList>
            <person name="Akdeniz Z."/>
        </authorList>
    </citation>
    <scope>NUCLEOTIDE SEQUENCE [LARGE SCALE GENOMIC DNA]</scope>
</reference>
<dbReference type="AlphaFoldDB" id="A0AA86P6I8"/>
<gene>
    <name evidence="2" type="ORF">HINF_LOCUS19708</name>
    <name evidence="1" type="ORF">HINF_LOCUS20090</name>
</gene>
<organism evidence="1">
    <name type="scientific">Hexamita inflata</name>
    <dbReference type="NCBI Taxonomy" id="28002"/>
    <lineage>
        <taxon>Eukaryota</taxon>
        <taxon>Metamonada</taxon>
        <taxon>Diplomonadida</taxon>
        <taxon>Hexamitidae</taxon>
        <taxon>Hexamitinae</taxon>
        <taxon>Hexamita</taxon>
    </lineage>
</organism>
<protein>
    <submittedName>
        <fullName evidence="2">Hypothetical_protein</fullName>
    </submittedName>
</protein>
<dbReference type="EMBL" id="CATOUU010000517">
    <property type="protein sequence ID" value="CAI9932445.1"/>
    <property type="molecule type" value="Genomic_DNA"/>
</dbReference>
<reference evidence="1" key="1">
    <citation type="submission" date="2023-06" db="EMBL/GenBank/DDBJ databases">
        <authorList>
            <person name="Kurt Z."/>
        </authorList>
    </citation>
    <scope>NUCLEOTIDE SEQUENCE</scope>
</reference>
<name>A0AA86P6I8_9EUKA</name>
<evidence type="ECO:0000313" key="2">
    <source>
        <dbReference type="EMBL" id="CAL6005782.1"/>
    </source>
</evidence>
<evidence type="ECO:0000313" key="1">
    <source>
        <dbReference type="EMBL" id="CAI9932445.1"/>
    </source>
</evidence>
<evidence type="ECO:0000313" key="3">
    <source>
        <dbReference type="Proteomes" id="UP001642409"/>
    </source>
</evidence>
<dbReference type="EMBL" id="CAXDID020000052">
    <property type="protein sequence ID" value="CAL6005782.1"/>
    <property type="molecule type" value="Genomic_DNA"/>
</dbReference>
<comment type="caution">
    <text evidence="1">The sequence shown here is derived from an EMBL/GenBank/DDBJ whole genome shotgun (WGS) entry which is preliminary data.</text>
</comment>